<evidence type="ECO:0000256" key="3">
    <source>
        <dbReference type="ARBA" id="ARBA00023002"/>
    </source>
</evidence>
<dbReference type="PIRSF" id="PIRSF000105">
    <property type="entry name" value="HCDH"/>
    <property type="match status" value="1"/>
</dbReference>
<dbReference type="EMBL" id="CP011391">
    <property type="protein sequence ID" value="AMK53496.1"/>
    <property type="molecule type" value="Genomic_DNA"/>
</dbReference>
<dbReference type="GeneID" id="78477222"/>
<evidence type="ECO:0000313" key="8">
    <source>
        <dbReference type="EMBL" id="OLU44200.1"/>
    </source>
</evidence>
<accession>A0A140DS69</accession>
<dbReference type="AlphaFoldDB" id="A0A140DS69"/>
<dbReference type="GO" id="GO:0070403">
    <property type="term" value="F:NAD+ binding"/>
    <property type="evidence" value="ECO:0007669"/>
    <property type="project" value="InterPro"/>
</dbReference>
<comment type="similarity">
    <text evidence="2">Belongs to the 3-hydroxyacyl-CoA dehydrogenase family.</text>
</comment>
<dbReference type="PANTHER" id="PTHR48075">
    <property type="entry name" value="3-HYDROXYACYL-COA DEHYDROGENASE FAMILY PROTEIN"/>
    <property type="match status" value="1"/>
</dbReference>
<protein>
    <submittedName>
        <fullName evidence="7">Putative 3-hydroxybutyryl-CoA dehydrogenase</fullName>
    </submittedName>
</protein>
<keyword evidence="9" id="KW-1185">Reference proteome</keyword>
<dbReference type="OrthoDB" id="9815331at2"/>
<name>A0A140DS69_9FIRM</name>
<dbReference type="InterPro" id="IPR008927">
    <property type="entry name" value="6-PGluconate_DH-like_C_sf"/>
</dbReference>
<dbReference type="Pfam" id="PF02737">
    <property type="entry name" value="3HCDH_N"/>
    <property type="match status" value="1"/>
</dbReference>
<organism evidence="7 9">
    <name type="scientific">Faecalibaculum rodentium</name>
    <dbReference type="NCBI Taxonomy" id="1702221"/>
    <lineage>
        <taxon>Bacteria</taxon>
        <taxon>Bacillati</taxon>
        <taxon>Bacillota</taxon>
        <taxon>Erysipelotrichia</taxon>
        <taxon>Erysipelotrichales</taxon>
        <taxon>Erysipelotrichaceae</taxon>
        <taxon>Faecalibaculum</taxon>
    </lineage>
</organism>
<dbReference type="KEGG" id="fro:AALO17_03620"/>
<evidence type="ECO:0000313" key="10">
    <source>
        <dbReference type="Proteomes" id="UP000186758"/>
    </source>
</evidence>
<dbReference type="InterPro" id="IPR036291">
    <property type="entry name" value="NAD(P)-bd_dom_sf"/>
</dbReference>
<evidence type="ECO:0000256" key="2">
    <source>
        <dbReference type="ARBA" id="ARBA00009463"/>
    </source>
</evidence>
<dbReference type="Gene3D" id="1.10.1040.10">
    <property type="entry name" value="N-(1-d-carboxylethyl)-l-norvaline Dehydrogenase, domain 2"/>
    <property type="match status" value="1"/>
</dbReference>
<comment type="pathway">
    <text evidence="1">Lipid metabolism; butanoate metabolism.</text>
</comment>
<dbReference type="GO" id="GO:0016616">
    <property type="term" value="F:oxidoreductase activity, acting on the CH-OH group of donors, NAD or NADP as acceptor"/>
    <property type="evidence" value="ECO:0007669"/>
    <property type="project" value="InterPro"/>
</dbReference>
<dbReference type="Pfam" id="PF00725">
    <property type="entry name" value="3HCDH"/>
    <property type="match status" value="1"/>
</dbReference>
<dbReference type="InterPro" id="IPR006176">
    <property type="entry name" value="3-OHacyl-CoA_DH_NAD-bd"/>
</dbReference>
<dbReference type="GO" id="GO:0006631">
    <property type="term" value="P:fatty acid metabolic process"/>
    <property type="evidence" value="ECO:0007669"/>
    <property type="project" value="InterPro"/>
</dbReference>
<dbReference type="RefSeq" id="WP_067554685.1">
    <property type="nucleotide sequence ID" value="NZ_CALFTW010000059.1"/>
</dbReference>
<evidence type="ECO:0000313" key="9">
    <source>
        <dbReference type="Proteomes" id="UP000069771"/>
    </source>
</evidence>
<dbReference type="InterPro" id="IPR022694">
    <property type="entry name" value="3-OHacyl-CoA_DH"/>
</dbReference>
<dbReference type="Proteomes" id="UP000069771">
    <property type="component" value="Chromosome"/>
</dbReference>
<gene>
    <name evidence="7" type="ORF">AALO17_03620</name>
    <name evidence="8" type="ORF">BO223_09200</name>
</gene>
<dbReference type="InterPro" id="IPR013328">
    <property type="entry name" value="6PGD_dom2"/>
</dbReference>
<feature type="domain" description="3-hydroxyacyl-CoA dehydrogenase NAD binding" evidence="6">
    <location>
        <begin position="3"/>
        <end position="203"/>
    </location>
</feature>
<dbReference type="Proteomes" id="UP000186758">
    <property type="component" value="Unassembled WGS sequence"/>
</dbReference>
<dbReference type="EMBL" id="MPJZ01000075">
    <property type="protein sequence ID" value="OLU44200.1"/>
    <property type="molecule type" value="Genomic_DNA"/>
</dbReference>
<feature type="site" description="Important for catalytic activity" evidence="4">
    <location>
        <position position="160"/>
    </location>
</feature>
<proteinExistence type="inferred from homology"/>
<evidence type="ECO:0000256" key="4">
    <source>
        <dbReference type="PIRSR" id="PIRSR000105-1"/>
    </source>
</evidence>
<dbReference type="STRING" id="1702221.AALO17_03620"/>
<reference evidence="7 9" key="1">
    <citation type="journal article" date="2016" name="Gut Pathog.">
        <title>Whole genome sequencing of "Faecalibaculum rodentium" ALO17, isolated from C57BL/6J laboratory mouse feces.</title>
        <authorList>
            <person name="Lim S."/>
            <person name="Chang D.H."/>
            <person name="Ahn S."/>
            <person name="Kim B.C."/>
        </authorList>
    </citation>
    <scope>NUCLEOTIDE SEQUENCE [LARGE SCALE GENOMIC DNA]</scope>
    <source>
        <strain evidence="7 9">Alo17</strain>
    </source>
</reference>
<evidence type="ECO:0000256" key="1">
    <source>
        <dbReference type="ARBA" id="ARBA00005086"/>
    </source>
</evidence>
<keyword evidence="3" id="KW-0560">Oxidoreductase</keyword>
<reference evidence="8 10" key="2">
    <citation type="submission" date="2016-11" db="EMBL/GenBank/DDBJ databases">
        <title>Description of two novel members of the family Erysipelotrichaceae: Ileibacterium lipovorans gen. nov., sp. nov. and Dubosiella newyorkensis, gen. nov., sp. nov.</title>
        <authorList>
            <person name="Cox L.M."/>
            <person name="Sohn J."/>
            <person name="Tyrrell K.L."/>
            <person name="Citron D.M."/>
            <person name="Lawson P.A."/>
            <person name="Patel N.B."/>
            <person name="Iizumi T."/>
            <person name="Perez-Perez G.I."/>
            <person name="Goldstein E.J."/>
            <person name="Blaser M.J."/>
        </authorList>
    </citation>
    <scope>NUCLEOTIDE SEQUENCE [LARGE SCALE GENOMIC DNA]</scope>
    <source>
        <strain evidence="8 10">NYU-BL-K8</strain>
    </source>
</reference>
<dbReference type="PATRIC" id="fig|1702221.3.peg.349"/>
<evidence type="ECO:0000259" key="6">
    <source>
        <dbReference type="Pfam" id="PF02737"/>
    </source>
</evidence>
<dbReference type="SUPFAM" id="SSF51735">
    <property type="entry name" value="NAD(P)-binding Rossmann-fold domains"/>
    <property type="match status" value="1"/>
</dbReference>
<sequence length="299" mass="33241">MNKVTVIGGGVLGSQIALVCAYHGLDTWIWLRSPASIDRAKPKLKKAFEEIMADIERADGDPARLPAGLQEPDITTKKAKEKARRALESVHLELNLEKALAGADIVIESMSEDPKAKAEMYAAMAPLLTKDQILVTNSSTLLPSMFADMTGCPERYLALHFANHIWRNNLTEVMAQPKTDPEVFDEVMTFARSISMDPVAVRKERSGYLLNSMLVPFLFSAMDLLVTGTGDVKDIDKAWVKGAGAPYGPFRMLDTIGLETARNIAHNFAAIPEEMAPFHYRDIERMLTEKIDRKEKFCD</sequence>
<dbReference type="Gene3D" id="3.40.50.720">
    <property type="entry name" value="NAD(P)-binding Rossmann-like Domain"/>
    <property type="match status" value="1"/>
</dbReference>
<evidence type="ECO:0000313" key="7">
    <source>
        <dbReference type="EMBL" id="AMK53496.1"/>
    </source>
</evidence>
<dbReference type="InterPro" id="IPR006108">
    <property type="entry name" value="3HC_DH_C"/>
</dbReference>
<dbReference type="PANTHER" id="PTHR48075:SF5">
    <property type="entry name" value="3-HYDROXYBUTYRYL-COA DEHYDROGENASE"/>
    <property type="match status" value="1"/>
</dbReference>
<feature type="domain" description="3-hydroxyacyl-CoA dehydrogenase C-terminal" evidence="5">
    <location>
        <begin position="207"/>
        <end position="288"/>
    </location>
</feature>
<dbReference type="SUPFAM" id="SSF48179">
    <property type="entry name" value="6-phosphogluconate dehydrogenase C-terminal domain-like"/>
    <property type="match status" value="1"/>
</dbReference>
<evidence type="ECO:0000259" key="5">
    <source>
        <dbReference type="Pfam" id="PF00725"/>
    </source>
</evidence>